<reference evidence="18 19" key="1">
    <citation type="submission" date="2016-10" db="EMBL/GenBank/DDBJ databases">
        <authorList>
            <person name="de Groot N.N."/>
        </authorList>
    </citation>
    <scope>NUCLEOTIDE SEQUENCE [LARGE SCALE GENOMIC DNA]</scope>
    <source>
        <strain evidence="18 19">DSM 27842</strain>
    </source>
</reference>
<dbReference type="SMART" id="SM00388">
    <property type="entry name" value="HisKA"/>
    <property type="match status" value="1"/>
</dbReference>
<proteinExistence type="predicted"/>
<keyword evidence="4" id="KW-1003">Cell membrane</keyword>
<feature type="transmembrane region" description="Helical" evidence="15">
    <location>
        <begin position="326"/>
        <end position="344"/>
    </location>
</feature>
<dbReference type="SUPFAM" id="SSF55874">
    <property type="entry name" value="ATPase domain of HSP90 chaperone/DNA topoisomerase II/histidine kinase"/>
    <property type="match status" value="1"/>
</dbReference>
<dbReference type="PANTHER" id="PTHR43065:SF10">
    <property type="entry name" value="PEROXIDE STRESS-ACTIVATED HISTIDINE KINASE MAK3"/>
    <property type="match status" value="1"/>
</dbReference>
<dbReference type="PRINTS" id="PR00344">
    <property type="entry name" value="BCTRLSENSOR"/>
</dbReference>
<dbReference type="PROSITE" id="PS50885">
    <property type="entry name" value="HAMP"/>
    <property type="match status" value="1"/>
</dbReference>
<dbReference type="CDD" id="cd06225">
    <property type="entry name" value="HAMP"/>
    <property type="match status" value="1"/>
</dbReference>
<dbReference type="PROSITE" id="PS50109">
    <property type="entry name" value="HIS_KIN"/>
    <property type="match status" value="1"/>
</dbReference>
<dbReference type="SMART" id="SM00304">
    <property type="entry name" value="HAMP"/>
    <property type="match status" value="1"/>
</dbReference>
<evidence type="ECO:0000259" key="17">
    <source>
        <dbReference type="PROSITE" id="PS50885"/>
    </source>
</evidence>
<feature type="coiled-coil region" evidence="14">
    <location>
        <begin position="382"/>
        <end position="427"/>
    </location>
</feature>
<sequence length="665" mass="73296">MADPRKTGLFAGYRVRLRLLLIALLPILVLLPLLLFTAVKNWSVRYDEVLTAKVSGDLTVARQHLGGLLERRGAEISALAQSVRFHDARRDGSGMAAFLEDQRREMGLDFLYYVGEGRAPRVAAQNGPPPDPERWPVVQDALKGQHGSVIDIFDAKTLSAISEEMASRARIDLVETQAAVPTDRTRESRGMVVHAAAPADGGALVGGLLLNRNLGFIDEMNALVYPPGSLMGGSLGTATLFLDDVRISTNVRLFEGRRALGTRVSAEVREQVLGRGAIWTARAFVVNDWYISAYEPILDSFGKRVGMLYVGFLEAPFRAAEQRTQLMIWGSFLLVLAISVPLLLKFSHGIFRPLERMNNTITRVERGDLTARSGVAGQGDELSRLARHLDDLLDQVQESDRRLREWAEELESRVRMRTRDLEEANRQIELTSKQLILSEKLAALGEITAGVAHEINNPLAVIQGNLDVIQENLGPEVETFETEFRLVQEQIQAITILVAKLLRFARPEEFELDEEGIDPNAVLRSSVPLVQHGLSHADIDIALDLSASTNVAMNETELQQVIVNLLINAIQAMPDGGTIQIRSRDEQDDDTGRRHILIEVADEGVGIAPEEQDRIFDPFFSTKKGKGTGLGLSITRKIVTRAGGTITFESGTNGGTVFFLRLPAI</sequence>
<evidence type="ECO:0000256" key="6">
    <source>
        <dbReference type="ARBA" id="ARBA00022679"/>
    </source>
</evidence>
<dbReference type="InterPro" id="IPR004358">
    <property type="entry name" value="Sig_transdc_His_kin-like_C"/>
</dbReference>
<evidence type="ECO:0000313" key="19">
    <source>
        <dbReference type="Proteomes" id="UP000198893"/>
    </source>
</evidence>
<keyword evidence="12" id="KW-0902">Two-component regulatory system</keyword>
<dbReference type="Pfam" id="PF00672">
    <property type="entry name" value="HAMP"/>
    <property type="match status" value="1"/>
</dbReference>
<dbReference type="InterPro" id="IPR036097">
    <property type="entry name" value="HisK_dim/P_sf"/>
</dbReference>
<evidence type="ECO:0000256" key="11">
    <source>
        <dbReference type="ARBA" id="ARBA00022989"/>
    </source>
</evidence>
<dbReference type="Gene3D" id="1.10.287.130">
    <property type="match status" value="1"/>
</dbReference>
<keyword evidence="7 15" id="KW-0812">Transmembrane</keyword>
<comment type="subcellular location">
    <subcellularLocation>
        <location evidence="2">Cell membrane</location>
        <topology evidence="2">Multi-pass membrane protein</topology>
    </subcellularLocation>
</comment>
<evidence type="ECO:0000256" key="10">
    <source>
        <dbReference type="ARBA" id="ARBA00022840"/>
    </source>
</evidence>
<dbReference type="SMART" id="SM00387">
    <property type="entry name" value="HATPase_c"/>
    <property type="match status" value="1"/>
</dbReference>
<gene>
    <name evidence="18" type="ORF">SAMN04490248_105131</name>
</gene>
<evidence type="ECO:0000259" key="16">
    <source>
        <dbReference type="PROSITE" id="PS50109"/>
    </source>
</evidence>
<dbReference type="RefSeq" id="WP_093116641.1">
    <property type="nucleotide sequence ID" value="NZ_FODS01000005.1"/>
</dbReference>
<dbReference type="SUPFAM" id="SSF103190">
    <property type="entry name" value="Sensory domain-like"/>
    <property type="match status" value="1"/>
</dbReference>
<evidence type="ECO:0000313" key="18">
    <source>
        <dbReference type="EMBL" id="SEO45112.1"/>
    </source>
</evidence>
<evidence type="ECO:0000256" key="15">
    <source>
        <dbReference type="SAM" id="Phobius"/>
    </source>
</evidence>
<keyword evidence="6" id="KW-0808">Transferase</keyword>
<dbReference type="STRING" id="569882.SAMN04490248_105131"/>
<dbReference type="CDD" id="cd00082">
    <property type="entry name" value="HisKA"/>
    <property type="match status" value="1"/>
</dbReference>
<dbReference type="InterPro" id="IPR005467">
    <property type="entry name" value="His_kinase_dom"/>
</dbReference>
<dbReference type="InterPro" id="IPR003661">
    <property type="entry name" value="HisK_dim/P_dom"/>
</dbReference>
<evidence type="ECO:0000256" key="8">
    <source>
        <dbReference type="ARBA" id="ARBA00022741"/>
    </source>
</evidence>
<keyword evidence="13 15" id="KW-0472">Membrane</keyword>
<dbReference type="Pfam" id="PF17202">
    <property type="entry name" value="sCache_3_3"/>
    <property type="match status" value="1"/>
</dbReference>
<evidence type="ECO:0000256" key="9">
    <source>
        <dbReference type="ARBA" id="ARBA00022777"/>
    </source>
</evidence>
<evidence type="ECO:0000256" key="4">
    <source>
        <dbReference type="ARBA" id="ARBA00022475"/>
    </source>
</evidence>
<dbReference type="GO" id="GO:0005524">
    <property type="term" value="F:ATP binding"/>
    <property type="evidence" value="ECO:0007669"/>
    <property type="project" value="UniProtKB-KW"/>
</dbReference>
<evidence type="ECO:0000256" key="12">
    <source>
        <dbReference type="ARBA" id="ARBA00023012"/>
    </source>
</evidence>
<evidence type="ECO:0000256" key="13">
    <source>
        <dbReference type="ARBA" id="ARBA00023136"/>
    </source>
</evidence>
<keyword evidence="9 18" id="KW-0418">Kinase</keyword>
<evidence type="ECO:0000256" key="7">
    <source>
        <dbReference type="ARBA" id="ARBA00022692"/>
    </source>
</evidence>
<dbReference type="AlphaFoldDB" id="A0A1H8PSV4"/>
<dbReference type="GO" id="GO:0005886">
    <property type="term" value="C:plasma membrane"/>
    <property type="evidence" value="ECO:0007669"/>
    <property type="project" value="UniProtKB-SubCell"/>
</dbReference>
<dbReference type="InterPro" id="IPR029151">
    <property type="entry name" value="Sensor-like_sf"/>
</dbReference>
<dbReference type="Pfam" id="PF00512">
    <property type="entry name" value="HisKA"/>
    <property type="match status" value="1"/>
</dbReference>
<dbReference type="InterPro" id="IPR003594">
    <property type="entry name" value="HATPase_dom"/>
</dbReference>
<evidence type="ECO:0000256" key="1">
    <source>
        <dbReference type="ARBA" id="ARBA00000085"/>
    </source>
</evidence>
<feature type="transmembrane region" description="Helical" evidence="15">
    <location>
        <begin position="20"/>
        <end position="39"/>
    </location>
</feature>
<dbReference type="InterPro" id="IPR033463">
    <property type="entry name" value="sCache_3"/>
</dbReference>
<name>A0A1H8PSV4_9RHOB</name>
<dbReference type="Pfam" id="PF02518">
    <property type="entry name" value="HATPase_c"/>
    <property type="match status" value="1"/>
</dbReference>
<evidence type="ECO:0000256" key="5">
    <source>
        <dbReference type="ARBA" id="ARBA00022553"/>
    </source>
</evidence>
<dbReference type="SUPFAM" id="SSF158472">
    <property type="entry name" value="HAMP domain-like"/>
    <property type="match status" value="1"/>
</dbReference>
<dbReference type="PANTHER" id="PTHR43065">
    <property type="entry name" value="SENSOR HISTIDINE KINASE"/>
    <property type="match status" value="1"/>
</dbReference>
<feature type="domain" description="Histidine kinase" evidence="16">
    <location>
        <begin position="450"/>
        <end position="665"/>
    </location>
</feature>
<keyword evidence="8" id="KW-0547">Nucleotide-binding</keyword>
<dbReference type="SUPFAM" id="SSF47384">
    <property type="entry name" value="Homodimeric domain of signal transducing histidine kinase"/>
    <property type="match status" value="1"/>
</dbReference>
<dbReference type="EMBL" id="FODS01000005">
    <property type="protein sequence ID" value="SEO45112.1"/>
    <property type="molecule type" value="Genomic_DNA"/>
</dbReference>
<evidence type="ECO:0000256" key="3">
    <source>
        <dbReference type="ARBA" id="ARBA00012438"/>
    </source>
</evidence>
<dbReference type="Gene3D" id="6.10.340.10">
    <property type="match status" value="1"/>
</dbReference>
<dbReference type="GO" id="GO:0000155">
    <property type="term" value="F:phosphorelay sensor kinase activity"/>
    <property type="evidence" value="ECO:0007669"/>
    <property type="project" value="InterPro"/>
</dbReference>
<accession>A0A1H8PSV4</accession>
<dbReference type="InterPro" id="IPR036890">
    <property type="entry name" value="HATPase_C_sf"/>
</dbReference>
<keyword evidence="19" id="KW-1185">Reference proteome</keyword>
<dbReference type="Proteomes" id="UP000198893">
    <property type="component" value="Unassembled WGS sequence"/>
</dbReference>
<organism evidence="18 19">
    <name type="scientific">Salinihabitans flavidus</name>
    <dbReference type="NCBI Taxonomy" id="569882"/>
    <lineage>
        <taxon>Bacteria</taxon>
        <taxon>Pseudomonadati</taxon>
        <taxon>Pseudomonadota</taxon>
        <taxon>Alphaproteobacteria</taxon>
        <taxon>Rhodobacterales</taxon>
        <taxon>Roseobacteraceae</taxon>
        <taxon>Salinihabitans</taxon>
    </lineage>
</organism>
<keyword evidence="5" id="KW-0597">Phosphoprotein</keyword>
<protein>
    <recommendedName>
        <fullName evidence="3">histidine kinase</fullName>
        <ecNumber evidence="3">2.7.13.3</ecNumber>
    </recommendedName>
</protein>
<feature type="domain" description="HAMP" evidence="17">
    <location>
        <begin position="348"/>
        <end position="401"/>
    </location>
</feature>
<dbReference type="Gene3D" id="3.30.565.10">
    <property type="entry name" value="Histidine kinase-like ATPase, C-terminal domain"/>
    <property type="match status" value="1"/>
</dbReference>
<dbReference type="EC" id="2.7.13.3" evidence="3"/>
<comment type="catalytic activity">
    <reaction evidence="1">
        <text>ATP + protein L-histidine = ADP + protein N-phospho-L-histidine.</text>
        <dbReference type="EC" id="2.7.13.3"/>
    </reaction>
</comment>
<evidence type="ECO:0000256" key="14">
    <source>
        <dbReference type="SAM" id="Coils"/>
    </source>
</evidence>
<keyword evidence="14" id="KW-0175">Coiled coil</keyword>
<dbReference type="InterPro" id="IPR003660">
    <property type="entry name" value="HAMP_dom"/>
</dbReference>
<keyword evidence="11 15" id="KW-1133">Transmembrane helix</keyword>
<dbReference type="OrthoDB" id="7568856at2"/>
<evidence type="ECO:0000256" key="2">
    <source>
        <dbReference type="ARBA" id="ARBA00004651"/>
    </source>
</evidence>
<keyword evidence="10" id="KW-0067">ATP-binding</keyword>